<keyword evidence="3" id="KW-0614">Plasmid</keyword>
<geneLocation type="plasmid" evidence="4">
    <name>psmr5</name>
</geneLocation>
<accession>A0A1W6KFC1</accession>
<dbReference type="EMBL" id="CP020932">
    <property type="protein sequence ID" value="ARM86107.1"/>
    <property type="molecule type" value="Genomic_DNA"/>
</dbReference>
<protein>
    <submittedName>
        <fullName evidence="3">PilZ domain protein</fullName>
    </submittedName>
</protein>
<evidence type="ECO:0000313" key="3">
    <source>
        <dbReference type="EMBL" id="ARM86107.1"/>
    </source>
</evidence>
<reference evidence="3 4" key="1">
    <citation type="submission" date="2017-04" db="EMBL/GenBank/DDBJ databases">
        <title>Genome Sequence of Marinobacter salarius strain SMR5 Isolated from a culture of the Diatom Skeletonema marinoi.</title>
        <authorList>
            <person name="Topel M."/>
            <person name="Pinder M.I.M."/>
            <person name="Johansson O.N."/>
            <person name="Kourtchenko O."/>
            <person name="Godhe A."/>
            <person name="Clarke A.K."/>
        </authorList>
    </citation>
    <scope>NUCLEOTIDE SEQUENCE [LARGE SCALE GENOMIC DNA]</scope>
    <source>
        <strain evidence="3 4">SMR5</strain>
        <plasmid evidence="4">Plasmid psmr5</plasmid>
    </source>
</reference>
<dbReference type="InterPro" id="IPR009875">
    <property type="entry name" value="PilZ_domain"/>
</dbReference>
<dbReference type="AlphaFoldDB" id="A0A1W6KFC1"/>
<proteinExistence type="predicted"/>
<evidence type="ECO:0000259" key="2">
    <source>
        <dbReference type="Pfam" id="PF07238"/>
    </source>
</evidence>
<feature type="region of interest" description="Disordered" evidence="1">
    <location>
        <begin position="1"/>
        <end position="21"/>
    </location>
</feature>
<name>A0A1W6KFC1_9GAMM</name>
<organism evidence="3 4">
    <name type="scientific">Marinobacter salarius</name>
    <dbReference type="NCBI Taxonomy" id="1420917"/>
    <lineage>
        <taxon>Bacteria</taxon>
        <taxon>Pseudomonadati</taxon>
        <taxon>Pseudomonadota</taxon>
        <taxon>Gammaproteobacteria</taxon>
        <taxon>Pseudomonadales</taxon>
        <taxon>Marinobacteraceae</taxon>
        <taxon>Marinobacter</taxon>
    </lineage>
</organism>
<dbReference type="Proteomes" id="UP000193100">
    <property type="component" value="Plasmid pSMR5"/>
</dbReference>
<feature type="compositionally biased region" description="Polar residues" evidence="1">
    <location>
        <begin position="1"/>
        <end position="14"/>
    </location>
</feature>
<evidence type="ECO:0000313" key="4">
    <source>
        <dbReference type="Proteomes" id="UP000193100"/>
    </source>
</evidence>
<feature type="domain" description="PilZ" evidence="2">
    <location>
        <begin position="44"/>
        <end position="142"/>
    </location>
</feature>
<sequence length="168" mass="19274">MTNRVKSTASQPDTPTVYDRSDSHFEDVSLNLRVATEQLYQEERRLNSRVAMRGCTLKIRPLNQRSTNQWIEVTPEDFSRGGLKFTTDVRLNKGDKIWLLVKPDQGITGINPFQIGGIVKHISPAGDKSRIGAQFHRDMIKDYRRIELDSTLEKLENFLSIIERAAEE</sequence>
<dbReference type="GO" id="GO:0035438">
    <property type="term" value="F:cyclic-di-GMP binding"/>
    <property type="evidence" value="ECO:0007669"/>
    <property type="project" value="InterPro"/>
</dbReference>
<gene>
    <name evidence="3" type="ORF">MARSALSMR5_04087</name>
</gene>
<evidence type="ECO:0000256" key="1">
    <source>
        <dbReference type="SAM" id="MobiDB-lite"/>
    </source>
</evidence>
<dbReference type="Pfam" id="PF07238">
    <property type="entry name" value="PilZ"/>
    <property type="match status" value="1"/>
</dbReference>